<evidence type="ECO:0000256" key="1">
    <source>
        <dbReference type="SAM" id="Phobius"/>
    </source>
</evidence>
<gene>
    <name evidence="2" type="ORF">ENSA7_75490</name>
</gene>
<name>A0A2S9XQV0_9BACT</name>
<keyword evidence="1" id="KW-1133">Transmembrane helix</keyword>
<feature type="transmembrane region" description="Helical" evidence="1">
    <location>
        <begin position="39"/>
        <end position="60"/>
    </location>
</feature>
<dbReference type="Proteomes" id="UP000238823">
    <property type="component" value="Unassembled WGS sequence"/>
</dbReference>
<feature type="transmembrane region" description="Helical" evidence="1">
    <location>
        <begin position="81"/>
        <end position="99"/>
    </location>
</feature>
<protein>
    <submittedName>
        <fullName evidence="2">Uncharacterized protein</fullName>
    </submittedName>
</protein>
<accession>A0A2S9XQV0</accession>
<keyword evidence="1" id="KW-0472">Membrane</keyword>
<dbReference type="EMBL" id="PVNL01000138">
    <property type="protein sequence ID" value="PRP95235.1"/>
    <property type="molecule type" value="Genomic_DNA"/>
</dbReference>
<comment type="caution">
    <text evidence="2">The sequence shown here is derived from an EMBL/GenBank/DDBJ whole genome shotgun (WGS) entry which is preliminary data.</text>
</comment>
<evidence type="ECO:0000313" key="3">
    <source>
        <dbReference type="Proteomes" id="UP000238823"/>
    </source>
</evidence>
<feature type="transmembrane region" description="Helical" evidence="1">
    <location>
        <begin position="119"/>
        <end position="143"/>
    </location>
</feature>
<keyword evidence="1" id="KW-0812">Transmembrane</keyword>
<reference evidence="2 3" key="1">
    <citation type="submission" date="2018-03" db="EMBL/GenBank/DDBJ databases">
        <title>Draft Genome Sequences of the Obligatory Marine Myxobacteria Enhygromyxa salina SWB007.</title>
        <authorList>
            <person name="Poehlein A."/>
            <person name="Moghaddam J.A."/>
            <person name="Harms H."/>
            <person name="Alanjari M."/>
            <person name="Koenig G.M."/>
            <person name="Daniel R."/>
            <person name="Schaeberle T.F."/>
        </authorList>
    </citation>
    <scope>NUCLEOTIDE SEQUENCE [LARGE SCALE GENOMIC DNA]</scope>
    <source>
        <strain evidence="2 3">SWB007</strain>
    </source>
</reference>
<organism evidence="2 3">
    <name type="scientific">Enhygromyxa salina</name>
    <dbReference type="NCBI Taxonomy" id="215803"/>
    <lineage>
        <taxon>Bacteria</taxon>
        <taxon>Pseudomonadati</taxon>
        <taxon>Myxococcota</taxon>
        <taxon>Polyangia</taxon>
        <taxon>Nannocystales</taxon>
        <taxon>Nannocystaceae</taxon>
        <taxon>Enhygromyxa</taxon>
    </lineage>
</organism>
<sequence length="177" mass="18409">MAALVCWGVVAGLGVHAPAWIEAALERAFTQTGPALPDPSLAAAALLGLLATLAGAAMLLHGRRQSRRKLGVEREHGEIPSWVALGSCAAALVVALVWLRSAPAAAARSVDVAGVAGLWAVWSGWLGRGLLVVALVAAGAGVIERLVSARQLWQGLHLTRTQQRARARASGSRGRRR</sequence>
<dbReference type="AlphaFoldDB" id="A0A2S9XQV0"/>
<evidence type="ECO:0000313" key="2">
    <source>
        <dbReference type="EMBL" id="PRP95235.1"/>
    </source>
</evidence>
<proteinExistence type="predicted"/>